<dbReference type="EMBL" id="SPOI01000330">
    <property type="protein sequence ID" value="TIB28629.1"/>
    <property type="molecule type" value="Genomic_DNA"/>
</dbReference>
<sequence length="382" mass="43998">MPEYTYLCCQCTHCGLSGELKRPTTWKKHYRDDVKRSERYPSDPRYVEACHRNKHPERYTPGVKVTQKENKQPHGDVGNVGHINPLIHPQPNTLTTAPSCKIRISPRRHWNGHKQIPGPSQLNKNHSREDNLEAPSLFPNPVDAIHNQPNSYAYPPNVAIAPPPFHCAPITPLPPLIHTRSSTPPEETPRRASLSRMYEVLGPLKRNSAPFLQSESEDALDPLNHEKDIAREVLRRHGLEDYDIQHDWPRWSMLKLHKAHLTTVVHSLSSPDTSSRFVQFENLRENRSIGYAEVVWFSEFRYDEGNNAFSSSQSRIPDSRDLLNCYCRVYSAIELFKAYVKVSRTDAFVSFPVNWIRCLVDFLPVLDPSANPALNHFWVERH</sequence>
<evidence type="ECO:0000313" key="3">
    <source>
        <dbReference type="Proteomes" id="UP000310689"/>
    </source>
</evidence>
<organism evidence="2 3">
    <name type="scientific">Wallemia ichthyophaga</name>
    <dbReference type="NCBI Taxonomy" id="245174"/>
    <lineage>
        <taxon>Eukaryota</taxon>
        <taxon>Fungi</taxon>
        <taxon>Dikarya</taxon>
        <taxon>Basidiomycota</taxon>
        <taxon>Wallemiomycotina</taxon>
        <taxon>Wallemiomycetes</taxon>
        <taxon>Wallemiales</taxon>
        <taxon>Wallemiaceae</taxon>
        <taxon>Wallemia</taxon>
    </lineage>
</organism>
<protein>
    <submittedName>
        <fullName evidence="2">Uncharacterized protein</fullName>
    </submittedName>
</protein>
<name>A0A4T0IG36_WALIC</name>
<feature type="region of interest" description="Disordered" evidence="1">
    <location>
        <begin position="109"/>
        <end position="128"/>
    </location>
</feature>
<evidence type="ECO:0000313" key="2">
    <source>
        <dbReference type="EMBL" id="TIB28629.1"/>
    </source>
</evidence>
<accession>A0A4T0IG36</accession>
<dbReference type="AlphaFoldDB" id="A0A4T0IG36"/>
<proteinExistence type="predicted"/>
<gene>
    <name evidence="2" type="ORF">E3P86_03828</name>
</gene>
<comment type="caution">
    <text evidence="2">The sequence shown here is derived from an EMBL/GenBank/DDBJ whole genome shotgun (WGS) entry which is preliminary data.</text>
</comment>
<reference evidence="2 3" key="1">
    <citation type="submission" date="2019-03" db="EMBL/GenBank/DDBJ databases">
        <title>Sequencing 23 genomes of Wallemia ichthyophaga.</title>
        <authorList>
            <person name="Gostincar C."/>
        </authorList>
    </citation>
    <scope>NUCLEOTIDE SEQUENCE [LARGE SCALE GENOMIC DNA]</scope>
    <source>
        <strain evidence="2 3">EXF-6200</strain>
    </source>
</reference>
<dbReference type="Proteomes" id="UP000310689">
    <property type="component" value="Unassembled WGS sequence"/>
</dbReference>
<evidence type="ECO:0000256" key="1">
    <source>
        <dbReference type="SAM" id="MobiDB-lite"/>
    </source>
</evidence>